<organism evidence="1 2">
    <name type="scientific">Acropora cervicornis</name>
    <name type="common">Staghorn coral</name>
    <dbReference type="NCBI Taxonomy" id="6130"/>
    <lineage>
        <taxon>Eukaryota</taxon>
        <taxon>Metazoa</taxon>
        <taxon>Cnidaria</taxon>
        <taxon>Anthozoa</taxon>
        <taxon>Hexacorallia</taxon>
        <taxon>Scleractinia</taxon>
        <taxon>Astrocoeniina</taxon>
        <taxon>Acroporidae</taxon>
        <taxon>Acropora</taxon>
    </lineage>
</organism>
<dbReference type="PANTHER" id="PTHR37984:SF7">
    <property type="entry name" value="INTEGRASE CATALYTIC DOMAIN-CONTAINING PROTEIN"/>
    <property type="match status" value="1"/>
</dbReference>
<keyword evidence="2" id="KW-1185">Reference proteome</keyword>
<dbReference type="InterPro" id="IPR050951">
    <property type="entry name" value="Retrovirus_Pol_polyprotein"/>
</dbReference>
<reference evidence="1" key="2">
    <citation type="journal article" date="2023" name="Science">
        <title>Genomic signatures of disease resistance in endangered staghorn corals.</title>
        <authorList>
            <person name="Vollmer S.V."/>
            <person name="Selwyn J.D."/>
            <person name="Despard B.A."/>
            <person name="Roesel C.L."/>
        </authorList>
    </citation>
    <scope>NUCLEOTIDE SEQUENCE</scope>
    <source>
        <strain evidence="1">K2</strain>
    </source>
</reference>
<reference evidence="1" key="1">
    <citation type="journal article" date="2023" name="G3 (Bethesda)">
        <title>Whole genome assembly and annotation of the endangered Caribbean coral Acropora cervicornis.</title>
        <authorList>
            <person name="Selwyn J.D."/>
            <person name="Vollmer S.V."/>
        </authorList>
    </citation>
    <scope>NUCLEOTIDE SEQUENCE</scope>
    <source>
        <strain evidence="1">K2</strain>
    </source>
</reference>
<comment type="caution">
    <text evidence="1">The sequence shown here is derived from an EMBL/GenBank/DDBJ whole genome shotgun (WGS) entry which is preliminary data.</text>
</comment>
<proteinExistence type="predicted"/>
<protein>
    <submittedName>
        <fullName evidence="1">Uncharacterized protein</fullName>
    </submittedName>
</protein>
<evidence type="ECO:0000313" key="2">
    <source>
        <dbReference type="Proteomes" id="UP001249851"/>
    </source>
</evidence>
<evidence type="ECO:0000313" key="1">
    <source>
        <dbReference type="EMBL" id="KAK2555674.1"/>
    </source>
</evidence>
<dbReference type="EMBL" id="JARQWQ010000061">
    <property type="protein sequence ID" value="KAK2555674.1"/>
    <property type="molecule type" value="Genomic_DNA"/>
</dbReference>
<name>A0AAD9Q6M0_ACRCE</name>
<dbReference type="Proteomes" id="UP001249851">
    <property type="component" value="Unassembled WGS sequence"/>
</dbReference>
<dbReference type="PANTHER" id="PTHR37984">
    <property type="entry name" value="PROTEIN CBG26694"/>
    <property type="match status" value="1"/>
</dbReference>
<sequence length="73" mass="8523">MTVDLTEKIKNCPVCLKNRPSQQPEPLRSHEISPLPWPKVGTDILHKNRRNYLVTIDHYSKWPEFIITLSGQN</sequence>
<gene>
    <name evidence="1" type="ORF">P5673_022701</name>
</gene>
<dbReference type="AlphaFoldDB" id="A0AAD9Q6M0"/>
<accession>A0AAD9Q6M0</accession>